<dbReference type="PANTHER" id="PTHR43248:SF25">
    <property type="entry name" value="AB HYDROLASE-1 DOMAIN-CONTAINING PROTEIN-RELATED"/>
    <property type="match status" value="1"/>
</dbReference>
<evidence type="ECO:0000256" key="2">
    <source>
        <dbReference type="ARBA" id="ARBA00022801"/>
    </source>
</evidence>
<keyword evidence="2" id="KW-0378">Hydrolase</keyword>
<name>A0A317XDE4_9EURO</name>
<evidence type="ECO:0000313" key="7">
    <source>
        <dbReference type="Proteomes" id="UP000246702"/>
    </source>
</evidence>
<dbReference type="OrthoDB" id="425534at2759"/>
<dbReference type="InterPro" id="IPR051601">
    <property type="entry name" value="Serine_prot/Carboxylest_S33"/>
</dbReference>
<evidence type="ECO:0000256" key="1">
    <source>
        <dbReference type="ARBA" id="ARBA00010088"/>
    </source>
</evidence>
<feature type="domain" description="Peptidase S33 tripeptidyl aminopeptidase-like C-terminal" evidence="5">
    <location>
        <begin position="344"/>
        <end position="416"/>
    </location>
</feature>
<accession>A0A317XDE4</accession>
<organism evidence="6 7">
    <name type="scientific">Aspergillus sclerotioniger CBS 115572</name>
    <dbReference type="NCBI Taxonomy" id="1450535"/>
    <lineage>
        <taxon>Eukaryota</taxon>
        <taxon>Fungi</taxon>
        <taxon>Dikarya</taxon>
        <taxon>Ascomycota</taxon>
        <taxon>Pezizomycotina</taxon>
        <taxon>Eurotiomycetes</taxon>
        <taxon>Eurotiomycetidae</taxon>
        <taxon>Eurotiales</taxon>
        <taxon>Aspergillaceae</taxon>
        <taxon>Aspergillus</taxon>
        <taxon>Aspergillus subgen. Circumdati</taxon>
    </lineage>
</organism>
<evidence type="ECO:0000259" key="4">
    <source>
        <dbReference type="Pfam" id="PF00561"/>
    </source>
</evidence>
<feature type="domain" description="AB hydrolase-1" evidence="4">
    <location>
        <begin position="91"/>
        <end position="142"/>
    </location>
</feature>
<feature type="signal peptide" evidence="3">
    <location>
        <begin position="1"/>
        <end position="31"/>
    </location>
</feature>
<gene>
    <name evidence="6" type="ORF">BO94DRAFT_505852</name>
</gene>
<dbReference type="EMBL" id="MSFK01000001">
    <property type="protein sequence ID" value="PWY96533.1"/>
    <property type="molecule type" value="Genomic_DNA"/>
</dbReference>
<comment type="caution">
    <text evidence="6">The sequence shown here is derived from an EMBL/GenBank/DDBJ whole genome shotgun (WGS) entry which is preliminary data.</text>
</comment>
<feature type="chain" id="PRO_5016420012" description="Alpha/beta-hydrolase" evidence="3">
    <location>
        <begin position="32"/>
        <end position="459"/>
    </location>
</feature>
<dbReference type="AlphaFoldDB" id="A0A317XDE4"/>
<evidence type="ECO:0000313" key="6">
    <source>
        <dbReference type="EMBL" id="PWY96533.1"/>
    </source>
</evidence>
<comment type="similarity">
    <text evidence="1">Belongs to the peptidase S33 family.</text>
</comment>
<evidence type="ECO:0000256" key="3">
    <source>
        <dbReference type="SAM" id="SignalP"/>
    </source>
</evidence>
<dbReference type="InterPro" id="IPR013595">
    <property type="entry name" value="Pept_S33_TAP-like_C"/>
</dbReference>
<dbReference type="SUPFAM" id="SSF53474">
    <property type="entry name" value="alpha/beta-Hydrolases"/>
    <property type="match status" value="1"/>
</dbReference>
<reference evidence="6 7" key="1">
    <citation type="submission" date="2016-12" db="EMBL/GenBank/DDBJ databases">
        <title>The genomes of Aspergillus section Nigri reveals drivers in fungal speciation.</title>
        <authorList>
            <consortium name="DOE Joint Genome Institute"/>
            <person name="Vesth T.C."/>
            <person name="Nybo J."/>
            <person name="Theobald S."/>
            <person name="Brandl J."/>
            <person name="Frisvad J.C."/>
            <person name="Nielsen K.F."/>
            <person name="Lyhne E.K."/>
            <person name="Kogle M.E."/>
            <person name="Kuo A."/>
            <person name="Riley R."/>
            <person name="Clum A."/>
            <person name="Nolan M."/>
            <person name="Lipzen A."/>
            <person name="Salamov A."/>
            <person name="Henrissat B."/>
            <person name="Wiebenga A."/>
            <person name="De Vries R.P."/>
            <person name="Grigoriev I.V."/>
            <person name="Mortensen U.H."/>
            <person name="Andersen M.R."/>
            <person name="Baker S.E."/>
        </authorList>
    </citation>
    <scope>NUCLEOTIDE SEQUENCE [LARGE SCALE GENOMIC DNA]</scope>
    <source>
        <strain evidence="6 7">CBS 115572</strain>
    </source>
</reference>
<keyword evidence="7" id="KW-1185">Reference proteome</keyword>
<dbReference type="Pfam" id="PF08386">
    <property type="entry name" value="Abhydrolase_4"/>
    <property type="match status" value="1"/>
</dbReference>
<dbReference type="PANTHER" id="PTHR43248">
    <property type="entry name" value="2-SUCCINYL-6-HYDROXY-2,4-CYCLOHEXADIENE-1-CARBOXYLATE SYNTHASE"/>
    <property type="match status" value="1"/>
</dbReference>
<evidence type="ECO:0008006" key="8">
    <source>
        <dbReference type="Google" id="ProtNLM"/>
    </source>
</evidence>
<dbReference type="GO" id="GO:0016787">
    <property type="term" value="F:hydrolase activity"/>
    <property type="evidence" value="ECO:0007669"/>
    <property type="project" value="UniProtKB-KW"/>
</dbReference>
<dbReference type="Proteomes" id="UP000246702">
    <property type="component" value="Unassembled WGS sequence"/>
</dbReference>
<dbReference type="GeneID" id="37111699"/>
<dbReference type="RefSeq" id="XP_025473294.1">
    <property type="nucleotide sequence ID" value="XM_025609556.1"/>
</dbReference>
<dbReference type="InterPro" id="IPR000073">
    <property type="entry name" value="AB_hydrolase_1"/>
</dbReference>
<dbReference type="InterPro" id="IPR029058">
    <property type="entry name" value="AB_hydrolase_fold"/>
</dbReference>
<dbReference type="Pfam" id="PF00561">
    <property type="entry name" value="Abhydrolase_1"/>
    <property type="match status" value="1"/>
</dbReference>
<sequence length="459" mass="51221">MVIRAGGWNSLVLCILLTLCMSCALVAPCLAEEFHIPLASYADSGLQWNDCGEANNHTIQCSRLDVPVDHFSQSSEKAFSIPIIRMLAKKASDMNSILDAIGQQKMYYWGLSYGTTLGQTYAQMFPDRVSRMVLDGVSNLAEWYNSLLYGKSLIDTDRIFTGFIEECFEAKEACPLNLIKGEHFESAGQLRSYIDGFLRELEEEPIPVYLNSTNYGAITRRSLVTNGILFALYKPTTWPVLAKNLAELLNGNTTPAYSAYSESWVLKFLLDDSTTFISLNDNRKTGQEAPVHGIKPIHNHTISRPEMSSLVSKYQGSDIYYRASWSIPTTHNFHPRYHPGFPRTRTAEPILILSTTRDPVCPLVSAKKVQNSFEGARLVEQISYGHCSLSMPSLCTVNHLRRYYSEGILPEPGATCGIDVEYFPSPRGSAVSTLSIEEEELLSSLHELATKDVLLVRGQ</sequence>
<dbReference type="STRING" id="1450535.A0A317XDE4"/>
<dbReference type="Gene3D" id="3.40.50.1820">
    <property type="entry name" value="alpha/beta hydrolase"/>
    <property type="match status" value="1"/>
</dbReference>
<protein>
    <recommendedName>
        <fullName evidence="8">Alpha/beta-hydrolase</fullName>
    </recommendedName>
</protein>
<keyword evidence="3" id="KW-0732">Signal</keyword>
<proteinExistence type="inferred from homology"/>
<evidence type="ECO:0000259" key="5">
    <source>
        <dbReference type="Pfam" id="PF08386"/>
    </source>
</evidence>